<keyword evidence="1" id="KW-0808">Transferase</keyword>
<keyword evidence="4" id="KW-1133">Transmembrane helix</keyword>
<sequence>MVAAGLTVFLGHGLRFPAEAGDQPVPYAQLFGVTLALPASVVLIGARPRNSIGWLLLAVPVFGTAQDVASVYAVRAQARPEERLPWGSLAYSLGNALWVPALCLLIMLVIFYPQGRPASAAWALLTWPLGIGALLATLGMATAARPAAEYYRGEGPVVQLPAVWTHVLTLGGAGLAAIATVLVLGGACVRVRRAAAPERQQLLWLLSGLGLLLGVSFVPAGEWLLPPALASVSFAVTVGVLWYRLLGIELILRRTLLYGGLTAAVLCVYGGVTAALSTAVSAGPVPAVVAAAVVAVLLTPVRDRLQRAVDRVVYGARHDPLLPLRHLGSQVSAGAADVLPVVVKAVASAVRAPYVALTAADGTLLAETGTRSEPMLVRPLTVAGSHVADLAIRPAERDGLAATDARIVDALTAPVALIVHTQHLNRELQAARRRAADASSAERARIRHDLHDGLGPSLAGVALGLEAVETSVAGHPAELDALVRRLRTEVAAAIDDIRRVIDALRPVALDLHSLVAALRERAEILTRTTGGRPRVTVEAPDDAPVLPEQVETAVYRIADEALTNVVKHACASQCLVRLTFGADLVLEVLDDGRGPYPARSRDGGVGLVSMRRRAEELGGSFRFVHSRRQGHRVYVRLPLPA</sequence>
<evidence type="ECO:0000313" key="6">
    <source>
        <dbReference type="EMBL" id="GAA2236101.1"/>
    </source>
</evidence>
<dbReference type="InterPro" id="IPR005467">
    <property type="entry name" value="His_kinase_dom"/>
</dbReference>
<keyword evidence="3" id="KW-0902">Two-component regulatory system</keyword>
<evidence type="ECO:0000256" key="3">
    <source>
        <dbReference type="ARBA" id="ARBA00023012"/>
    </source>
</evidence>
<dbReference type="CDD" id="cd16917">
    <property type="entry name" value="HATPase_UhpB-NarQ-NarX-like"/>
    <property type="match status" value="1"/>
</dbReference>
<keyword evidence="7" id="KW-1185">Reference proteome</keyword>
<evidence type="ECO:0000259" key="5">
    <source>
        <dbReference type="PROSITE" id="PS50109"/>
    </source>
</evidence>
<gene>
    <name evidence="6" type="ORF">GCM10010104_33620</name>
</gene>
<accession>A0ABN3DMI4</accession>
<feature type="transmembrane region" description="Helical" evidence="4">
    <location>
        <begin position="255"/>
        <end position="276"/>
    </location>
</feature>
<feature type="domain" description="Histidine kinase" evidence="5">
    <location>
        <begin position="449"/>
        <end position="641"/>
    </location>
</feature>
<dbReference type="InterPro" id="IPR011712">
    <property type="entry name" value="Sig_transdc_His_kin_sub3_dim/P"/>
</dbReference>
<feature type="transmembrane region" description="Helical" evidence="4">
    <location>
        <begin position="224"/>
        <end position="243"/>
    </location>
</feature>
<dbReference type="InterPro" id="IPR003594">
    <property type="entry name" value="HATPase_dom"/>
</dbReference>
<comment type="caution">
    <text evidence="6">The sequence shown here is derived from an EMBL/GenBank/DDBJ whole genome shotgun (WGS) entry which is preliminary data.</text>
</comment>
<dbReference type="Proteomes" id="UP001501474">
    <property type="component" value="Unassembled WGS sequence"/>
</dbReference>
<dbReference type="Gene3D" id="3.30.565.10">
    <property type="entry name" value="Histidine kinase-like ATPase, C-terminal domain"/>
    <property type="match status" value="1"/>
</dbReference>
<feature type="transmembrane region" description="Helical" evidence="4">
    <location>
        <begin position="53"/>
        <end position="73"/>
    </location>
</feature>
<dbReference type="Pfam" id="PF07730">
    <property type="entry name" value="HisKA_3"/>
    <property type="match status" value="1"/>
</dbReference>
<keyword evidence="4" id="KW-0472">Membrane</keyword>
<feature type="transmembrane region" description="Helical" evidence="4">
    <location>
        <begin position="282"/>
        <end position="301"/>
    </location>
</feature>
<feature type="transmembrane region" description="Helical" evidence="4">
    <location>
        <begin position="201"/>
        <end position="218"/>
    </location>
</feature>
<evidence type="ECO:0000313" key="7">
    <source>
        <dbReference type="Proteomes" id="UP001501474"/>
    </source>
</evidence>
<feature type="transmembrane region" description="Helical" evidence="4">
    <location>
        <begin position="27"/>
        <end position="46"/>
    </location>
</feature>
<protein>
    <recommendedName>
        <fullName evidence="5">Histidine kinase domain-containing protein</fullName>
    </recommendedName>
</protein>
<evidence type="ECO:0000256" key="2">
    <source>
        <dbReference type="ARBA" id="ARBA00022777"/>
    </source>
</evidence>
<feature type="transmembrane region" description="Helical" evidence="4">
    <location>
        <begin position="164"/>
        <end position="189"/>
    </location>
</feature>
<dbReference type="InterPro" id="IPR036890">
    <property type="entry name" value="HATPase_C_sf"/>
</dbReference>
<dbReference type="EMBL" id="BAAART010000070">
    <property type="protein sequence ID" value="GAA2236101.1"/>
    <property type="molecule type" value="Genomic_DNA"/>
</dbReference>
<evidence type="ECO:0000256" key="1">
    <source>
        <dbReference type="ARBA" id="ARBA00022679"/>
    </source>
</evidence>
<keyword evidence="2" id="KW-0418">Kinase</keyword>
<dbReference type="PROSITE" id="PS50109">
    <property type="entry name" value="HIS_KIN"/>
    <property type="match status" value="1"/>
</dbReference>
<dbReference type="PANTHER" id="PTHR24421">
    <property type="entry name" value="NITRATE/NITRITE SENSOR PROTEIN NARX-RELATED"/>
    <property type="match status" value="1"/>
</dbReference>
<dbReference type="SMART" id="SM00387">
    <property type="entry name" value="HATPase_c"/>
    <property type="match status" value="1"/>
</dbReference>
<evidence type="ECO:0000256" key="4">
    <source>
        <dbReference type="SAM" id="Phobius"/>
    </source>
</evidence>
<reference evidence="6 7" key="1">
    <citation type="journal article" date="2019" name="Int. J. Syst. Evol. Microbiol.">
        <title>The Global Catalogue of Microorganisms (GCM) 10K type strain sequencing project: providing services to taxonomists for standard genome sequencing and annotation.</title>
        <authorList>
            <consortium name="The Broad Institute Genomics Platform"/>
            <consortium name="The Broad Institute Genome Sequencing Center for Infectious Disease"/>
            <person name="Wu L."/>
            <person name="Ma J."/>
        </authorList>
    </citation>
    <scope>NUCLEOTIDE SEQUENCE [LARGE SCALE GENOMIC DNA]</scope>
    <source>
        <strain evidence="6 7">JCM 3053</strain>
    </source>
</reference>
<proteinExistence type="predicted"/>
<dbReference type="Pfam" id="PF02518">
    <property type="entry name" value="HATPase_c"/>
    <property type="match status" value="1"/>
</dbReference>
<dbReference type="InterPro" id="IPR050482">
    <property type="entry name" value="Sensor_HK_TwoCompSys"/>
</dbReference>
<dbReference type="SUPFAM" id="SSF55874">
    <property type="entry name" value="ATPase domain of HSP90 chaperone/DNA topoisomerase II/histidine kinase"/>
    <property type="match status" value="1"/>
</dbReference>
<name>A0ABN3DMI4_9ACTN</name>
<keyword evidence="4" id="KW-0812">Transmembrane</keyword>
<dbReference type="Gene3D" id="1.20.5.1930">
    <property type="match status" value="1"/>
</dbReference>
<organism evidence="6 7">
    <name type="scientific">Streptomyces indiaensis</name>
    <dbReference type="NCBI Taxonomy" id="284033"/>
    <lineage>
        <taxon>Bacteria</taxon>
        <taxon>Bacillati</taxon>
        <taxon>Actinomycetota</taxon>
        <taxon>Actinomycetes</taxon>
        <taxon>Kitasatosporales</taxon>
        <taxon>Streptomycetaceae</taxon>
        <taxon>Streptomyces</taxon>
    </lineage>
</organism>
<feature type="transmembrane region" description="Helical" evidence="4">
    <location>
        <begin position="124"/>
        <end position="144"/>
    </location>
</feature>
<feature type="transmembrane region" description="Helical" evidence="4">
    <location>
        <begin position="93"/>
        <end position="112"/>
    </location>
</feature>